<organism evidence="1 2">
    <name type="scientific">Nesidiocoris tenuis</name>
    <dbReference type="NCBI Taxonomy" id="355587"/>
    <lineage>
        <taxon>Eukaryota</taxon>
        <taxon>Metazoa</taxon>
        <taxon>Ecdysozoa</taxon>
        <taxon>Arthropoda</taxon>
        <taxon>Hexapoda</taxon>
        <taxon>Insecta</taxon>
        <taxon>Pterygota</taxon>
        <taxon>Neoptera</taxon>
        <taxon>Paraneoptera</taxon>
        <taxon>Hemiptera</taxon>
        <taxon>Heteroptera</taxon>
        <taxon>Panheteroptera</taxon>
        <taxon>Cimicomorpha</taxon>
        <taxon>Miridae</taxon>
        <taxon>Dicyphina</taxon>
        <taxon>Nesidiocoris</taxon>
    </lineage>
</organism>
<gene>
    <name evidence="1" type="ORF">NTEN_LOCUS17721</name>
</gene>
<evidence type="ECO:0000313" key="2">
    <source>
        <dbReference type="Proteomes" id="UP000479000"/>
    </source>
</evidence>
<dbReference type="AlphaFoldDB" id="A0A6H5H643"/>
<protein>
    <submittedName>
        <fullName evidence="1">Uncharacterized protein</fullName>
    </submittedName>
</protein>
<dbReference type="Proteomes" id="UP000479000">
    <property type="component" value="Unassembled WGS sequence"/>
</dbReference>
<name>A0A6H5H643_9HEMI</name>
<evidence type="ECO:0000313" key="1">
    <source>
        <dbReference type="EMBL" id="CAB0013059.1"/>
    </source>
</evidence>
<accession>A0A6H5H643</accession>
<dbReference type="EMBL" id="CADCXU010025957">
    <property type="protein sequence ID" value="CAB0013059.1"/>
    <property type="molecule type" value="Genomic_DNA"/>
</dbReference>
<proteinExistence type="predicted"/>
<sequence length="110" mass="12880">MRTCVVVKQRRPNLTGMAAWCVVNHRRWQRNWLILPSSRRNGRAALMLSPSDARASQTVMISDGNMVLWRRWRTQVLVPMATMVRTNAPTDRRFVADRITRERSARRSTM</sequence>
<keyword evidence="2" id="KW-1185">Reference proteome</keyword>
<reference evidence="1 2" key="1">
    <citation type="submission" date="2020-02" db="EMBL/GenBank/DDBJ databases">
        <authorList>
            <person name="Ferguson B K."/>
        </authorList>
    </citation>
    <scope>NUCLEOTIDE SEQUENCE [LARGE SCALE GENOMIC DNA]</scope>
</reference>